<dbReference type="SUPFAM" id="SSF53474">
    <property type="entry name" value="alpha/beta-Hydrolases"/>
    <property type="match status" value="1"/>
</dbReference>
<evidence type="ECO:0000313" key="3">
    <source>
        <dbReference type="Proteomes" id="UP001175211"/>
    </source>
</evidence>
<dbReference type="Proteomes" id="UP001175211">
    <property type="component" value="Unassembled WGS sequence"/>
</dbReference>
<organism evidence="2 3">
    <name type="scientific">Armillaria tabescens</name>
    <name type="common">Ringless honey mushroom</name>
    <name type="synonym">Agaricus tabescens</name>
    <dbReference type="NCBI Taxonomy" id="1929756"/>
    <lineage>
        <taxon>Eukaryota</taxon>
        <taxon>Fungi</taxon>
        <taxon>Dikarya</taxon>
        <taxon>Basidiomycota</taxon>
        <taxon>Agaricomycotina</taxon>
        <taxon>Agaricomycetes</taxon>
        <taxon>Agaricomycetidae</taxon>
        <taxon>Agaricales</taxon>
        <taxon>Marasmiineae</taxon>
        <taxon>Physalacriaceae</taxon>
        <taxon>Desarmillaria</taxon>
    </lineage>
</organism>
<accession>A0AA39NM97</accession>
<evidence type="ECO:0000313" key="2">
    <source>
        <dbReference type="EMBL" id="KAK0468265.1"/>
    </source>
</evidence>
<keyword evidence="1" id="KW-0472">Membrane</keyword>
<dbReference type="PANTHER" id="PTHR37471">
    <property type="entry name" value="UNNAMED PRODUCT"/>
    <property type="match status" value="1"/>
</dbReference>
<protein>
    <recommendedName>
        <fullName evidence="4">Alpha/beta-hydrolase</fullName>
    </recommendedName>
</protein>
<proteinExistence type="predicted"/>
<reference evidence="2" key="1">
    <citation type="submission" date="2023-06" db="EMBL/GenBank/DDBJ databases">
        <authorList>
            <consortium name="Lawrence Berkeley National Laboratory"/>
            <person name="Ahrendt S."/>
            <person name="Sahu N."/>
            <person name="Indic B."/>
            <person name="Wong-Bajracharya J."/>
            <person name="Merenyi Z."/>
            <person name="Ke H.-M."/>
            <person name="Monk M."/>
            <person name="Kocsube S."/>
            <person name="Drula E."/>
            <person name="Lipzen A."/>
            <person name="Balint B."/>
            <person name="Henrissat B."/>
            <person name="Andreopoulos B."/>
            <person name="Martin F.M."/>
            <person name="Harder C.B."/>
            <person name="Rigling D."/>
            <person name="Ford K.L."/>
            <person name="Foster G.D."/>
            <person name="Pangilinan J."/>
            <person name="Papanicolaou A."/>
            <person name="Barry K."/>
            <person name="LaButti K."/>
            <person name="Viragh M."/>
            <person name="Koriabine M."/>
            <person name="Yan M."/>
            <person name="Riley R."/>
            <person name="Champramary S."/>
            <person name="Plett K.L."/>
            <person name="Tsai I.J."/>
            <person name="Slot J."/>
            <person name="Sipos G."/>
            <person name="Plett J."/>
            <person name="Nagy L.G."/>
            <person name="Grigoriev I.V."/>
        </authorList>
    </citation>
    <scope>NUCLEOTIDE SEQUENCE</scope>
    <source>
        <strain evidence="2">CCBAS 213</strain>
    </source>
</reference>
<dbReference type="InterPro" id="IPR029058">
    <property type="entry name" value="AB_hydrolase_fold"/>
</dbReference>
<keyword evidence="3" id="KW-1185">Reference proteome</keyword>
<feature type="transmembrane region" description="Helical" evidence="1">
    <location>
        <begin position="55"/>
        <end position="76"/>
    </location>
</feature>
<keyword evidence="1" id="KW-0812">Transmembrane</keyword>
<dbReference type="GeneID" id="85359545"/>
<evidence type="ECO:0000256" key="1">
    <source>
        <dbReference type="SAM" id="Phobius"/>
    </source>
</evidence>
<evidence type="ECO:0008006" key="4">
    <source>
        <dbReference type="Google" id="ProtNLM"/>
    </source>
</evidence>
<sequence>MAHDISEVALQHRSRDWTFYLVLFGVVGPVWLVVPACWGFVIYATATSALWDFGWLGNTAFAVALFEVFFSIYYSYLAQCLSSPTTTPIKTVEELQVALTRVVKSGLANLSEDDFDTESLDESRPGSPEEDIIQLDHDDPRAIDFRNSFRTWFGFVPWSQVRLHEVRQWLYWALFNAALPPLETLPEDRRVALDAAVEMFQKRVGRPVPEGRSPHIKTVRLSVDKFNAYCRPFLVYVFVFTLNCMAKARLRSKYGLKFSSYEGLEYGIHIPDTWDPTSGPRPIVFFHGLGLGISQYKLAVSRLLQHFSDRPLLVVLQPHVSQDIFHPHFLKPMTRKQTTELLARFLDHLGWADLTDSGNPSEKPTEKKEAKENIREKKGVTMLSHSNGTYCHGWMLKDYPHMITRSCFVDPVAFCCWEGDVCYNFLYRPCATGIDLIMRYFVGREIGIANLLQRQYDWSSNALWYEEIPNARDYNKTFFVLGGNDIIVKAQRVTQYLTSHGIKKNLYLDPKGHHGQPFLLNGESHDKIISWLRLA</sequence>
<dbReference type="PANTHER" id="PTHR37471:SF1">
    <property type="entry name" value="AB HYDROLASE-1 DOMAIN-CONTAINING PROTEIN"/>
    <property type="match status" value="1"/>
</dbReference>
<keyword evidence="1" id="KW-1133">Transmembrane helix</keyword>
<gene>
    <name evidence="2" type="ORF">EV420DRAFT_1626161</name>
</gene>
<dbReference type="RefSeq" id="XP_060338540.1">
    <property type="nucleotide sequence ID" value="XM_060475997.1"/>
</dbReference>
<dbReference type="AlphaFoldDB" id="A0AA39NM97"/>
<feature type="transmembrane region" description="Helical" evidence="1">
    <location>
        <begin position="20"/>
        <end position="43"/>
    </location>
</feature>
<dbReference type="EMBL" id="JAUEPS010000002">
    <property type="protein sequence ID" value="KAK0468265.1"/>
    <property type="molecule type" value="Genomic_DNA"/>
</dbReference>
<dbReference type="Gene3D" id="3.40.50.1820">
    <property type="entry name" value="alpha/beta hydrolase"/>
    <property type="match status" value="1"/>
</dbReference>
<name>A0AA39NM97_ARMTA</name>
<comment type="caution">
    <text evidence="2">The sequence shown here is derived from an EMBL/GenBank/DDBJ whole genome shotgun (WGS) entry which is preliminary data.</text>
</comment>